<evidence type="ECO:0000256" key="1">
    <source>
        <dbReference type="SAM" id="Coils"/>
    </source>
</evidence>
<dbReference type="AlphaFoldDB" id="H1XNT0"/>
<dbReference type="HOGENOM" id="CLU_2477499_0_0_0"/>
<keyword evidence="1" id="KW-0175">Coiled coil</keyword>
<sequence precursor="true">MNKLRILVLGLIAVGMFSLTSCKWKPSEDQIKTLEETKAAALSAEETLQKKKAERQEWEKKVAAKKAELDKLKKDKENVQNFQQPAE</sequence>
<dbReference type="KEGG" id="caby:Cabys_3017"/>
<evidence type="ECO:0008006" key="6">
    <source>
        <dbReference type="Google" id="ProtNLM"/>
    </source>
</evidence>
<dbReference type="PROSITE" id="PS51257">
    <property type="entry name" value="PROKAR_LIPOPROTEIN"/>
    <property type="match status" value="1"/>
</dbReference>
<dbReference type="Proteomes" id="UP000183868">
    <property type="component" value="Chromosome"/>
</dbReference>
<accession>H1XNT0</accession>
<keyword evidence="4" id="KW-1185">Reference proteome</keyword>
<evidence type="ECO:0000313" key="2">
    <source>
        <dbReference type="EMBL" id="APF19765.1"/>
    </source>
</evidence>
<evidence type="ECO:0000313" key="5">
    <source>
        <dbReference type="Proteomes" id="UP000183868"/>
    </source>
</evidence>
<dbReference type="PaxDb" id="880073-Calab_0221"/>
<dbReference type="RefSeq" id="WP_006926767.1">
    <property type="nucleotide sequence ID" value="NZ_CM001402.1"/>
</dbReference>
<proteinExistence type="predicted"/>
<dbReference type="EMBL" id="CP018099">
    <property type="protein sequence ID" value="APF19765.1"/>
    <property type="molecule type" value="Genomic_DNA"/>
</dbReference>
<dbReference type="STRING" id="880073.Cabys_3017"/>
<evidence type="ECO:0000313" key="3">
    <source>
        <dbReference type="EMBL" id="EHO39870.1"/>
    </source>
</evidence>
<evidence type="ECO:0000313" key="4">
    <source>
        <dbReference type="Proteomes" id="UP000004671"/>
    </source>
</evidence>
<name>H1XNT0_CALAY</name>
<feature type="coiled-coil region" evidence="1">
    <location>
        <begin position="31"/>
        <end position="82"/>
    </location>
</feature>
<reference evidence="3 4" key="1">
    <citation type="submission" date="2011-09" db="EMBL/GenBank/DDBJ databases">
        <title>The permanent draft genome of Caldithrix abyssi DSM 13497.</title>
        <authorList>
            <consortium name="US DOE Joint Genome Institute (JGI-PGF)"/>
            <person name="Lucas S."/>
            <person name="Han J."/>
            <person name="Lapidus A."/>
            <person name="Bruce D."/>
            <person name="Goodwin L."/>
            <person name="Pitluck S."/>
            <person name="Peters L."/>
            <person name="Kyrpides N."/>
            <person name="Mavromatis K."/>
            <person name="Ivanova N."/>
            <person name="Mikhailova N."/>
            <person name="Chertkov O."/>
            <person name="Detter J.C."/>
            <person name="Tapia R."/>
            <person name="Han C."/>
            <person name="Land M."/>
            <person name="Hauser L."/>
            <person name="Markowitz V."/>
            <person name="Cheng J.-F."/>
            <person name="Hugenholtz P."/>
            <person name="Woyke T."/>
            <person name="Wu D."/>
            <person name="Spring S."/>
            <person name="Brambilla E."/>
            <person name="Klenk H.-P."/>
            <person name="Eisen J.A."/>
        </authorList>
    </citation>
    <scope>NUCLEOTIDE SEQUENCE [LARGE SCALE GENOMIC DNA]</scope>
    <source>
        <strain evidence="3 4">DSM 13497</strain>
    </source>
</reference>
<protein>
    <recommendedName>
        <fullName evidence="6">Lipoprotein</fullName>
    </recommendedName>
</protein>
<gene>
    <name evidence="2" type="ORF">Cabys_3017</name>
    <name evidence="3" type="ORF">Calab_0221</name>
</gene>
<dbReference type="Proteomes" id="UP000004671">
    <property type="component" value="Chromosome"/>
</dbReference>
<organism evidence="3 4">
    <name type="scientific">Caldithrix abyssi DSM 13497</name>
    <dbReference type="NCBI Taxonomy" id="880073"/>
    <lineage>
        <taxon>Bacteria</taxon>
        <taxon>Pseudomonadati</taxon>
        <taxon>Calditrichota</taxon>
        <taxon>Calditrichia</taxon>
        <taxon>Calditrichales</taxon>
        <taxon>Calditrichaceae</taxon>
        <taxon>Caldithrix</taxon>
    </lineage>
</organism>
<reference evidence="2 5" key="2">
    <citation type="submission" date="2016-11" db="EMBL/GenBank/DDBJ databases">
        <title>Genomic analysis of Caldithrix abyssi and proposal of a novel bacterial phylum Caldithrichaeota.</title>
        <authorList>
            <person name="Kublanov I."/>
            <person name="Sigalova O."/>
            <person name="Gavrilov S."/>
            <person name="Lebedinsky A."/>
            <person name="Ivanova N."/>
            <person name="Daum C."/>
            <person name="Reddy T."/>
            <person name="Klenk H.P."/>
            <person name="Goker M."/>
            <person name="Reva O."/>
            <person name="Miroshnichenko M."/>
            <person name="Kyprides N."/>
            <person name="Woyke T."/>
            <person name="Gelfand M."/>
        </authorList>
    </citation>
    <scope>NUCLEOTIDE SEQUENCE [LARGE SCALE GENOMIC DNA]</scope>
    <source>
        <strain evidence="2 5">LF13</strain>
    </source>
</reference>
<dbReference type="InParanoid" id="H1XNT0"/>
<dbReference type="EMBL" id="CM001402">
    <property type="protein sequence ID" value="EHO39870.1"/>
    <property type="molecule type" value="Genomic_DNA"/>
</dbReference>